<evidence type="ECO:0000313" key="2">
    <source>
        <dbReference type="Proteomes" id="UP001202867"/>
    </source>
</evidence>
<gene>
    <name evidence="1" type="ORF">MWN33_09975</name>
</gene>
<evidence type="ECO:0000313" key="1">
    <source>
        <dbReference type="EMBL" id="MCK0208358.1"/>
    </source>
</evidence>
<accession>A0ABT0DM41</accession>
<dbReference type="EMBL" id="JALKCG010000003">
    <property type="protein sequence ID" value="MCK0208358.1"/>
    <property type="molecule type" value="Genomic_DNA"/>
</dbReference>
<dbReference type="Proteomes" id="UP001202867">
    <property type="component" value="Unassembled WGS sequence"/>
</dbReference>
<organism evidence="1 2">
    <name type="scientific">Ancylobacter koreensis</name>
    <dbReference type="NCBI Taxonomy" id="266121"/>
    <lineage>
        <taxon>Bacteria</taxon>
        <taxon>Pseudomonadati</taxon>
        <taxon>Pseudomonadota</taxon>
        <taxon>Alphaproteobacteria</taxon>
        <taxon>Hyphomicrobiales</taxon>
        <taxon>Xanthobacteraceae</taxon>
        <taxon>Ancylobacter</taxon>
    </lineage>
</organism>
<sequence length="75" mass="8101">MNVHAPIDADNGTMARATQSELAAIASRVRSAIRLAKLALDDGQDRSDAWNLIDDALAFAVEEAQRMEDTAFKGL</sequence>
<comment type="caution">
    <text evidence="1">The sequence shown here is derived from an EMBL/GenBank/DDBJ whole genome shotgun (WGS) entry which is preliminary data.</text>
</comment>
<proteinExistence type="predicted"/>
<dbReference type="RefSeq" id="WP_247200355.1">
    <property type="nucleotide sequence ID" value="NZ_JALKCG010000003.1"/>
</dbReference>
<reference evidence="2" key="2">
    <citation type="submission" date="2023-07" db="EMBL/GenBank/DDBJ databases">
        <title>Ancylobacter moscoviensis sp. nov., facultatively methylotrophic bacteria from activated sludge and the reclassification of Starkeya novella (Starkey 1934) Kelly et al. 2000 as Ancylobacter novellus comb. nov., Starkeya koreensis Im et al. 2006 as Ancylobacter koreensis comb.nov., Angulomicrobium tetraedrale Vasil'eva et al. 1986 as Ancylobacter tetraedralis comb. nov., Angulomicrobium amanitiforme Fritz et al. 2004 as Ancylobacter amanitiformis comb. nov. and Methylorhabdus multivorans Doronina et al. 1996 as Ancylobacter multivorans comb. nov. and emended description of the genus Ancylobacter.</title>
        <authorList>
            <person name="Doronina N."/>
            <person name="Chemodurova A."/>
            <person name="Grouzdev D."/>
            <person name="Koziaeva V."/>
            <person name="Shi W."/>
            <person name="Wu L."/>
            <person name="Kaparullina E."/>
        </authorList>
    </citation>
    <scope>NUCLEOTIDE SEQUENCE [LARGE SCALE GENOMIC DNA]</scope>
    <source>
        <strain evidence="2">Jip08</strain>
    </source>
</reference>
<keyword evidence="2" id="KW-1185">Reference proteome</keyword>
<protein>
    <submittedName>
        <fullName evidence="1">Uncharacterized protein</fullName>
    </submittedName>
</protein>
<reference evidence="1 2" key="1">
    <citation type="submission" date="2022-04" db="EMBL/GenBank/DDBJ databases">
        <authorList>
            <person name="Grouzdev D.S."/>
            <person name="Pantiukh K.S."/>
            <person name="Krutkina M.S."/>
        </authorList>
    </citation>
    <scope>NUCLEOTIDE SEQUENCE [LARGE SCALE GENOMIC DNA]</scope>
    <source>
        <strain evidence="1 2">Jip08</strain>
    </source>
</reference>
<name>A0ABT0DM41_9HYPH</name>